<dbReference type="OrthoDB" id="1669667at2"/>
<dbReference type="SMART" id="SM00471">
    <property type="entry name" value="HDc"/>
    <property type="match status" value="1"/>
</dbReference>
<keyword evidence="3" id="KW-1185">Reference proteome</keyword>
<dbReference type="Pfam" id="PF01966">
    <property type="entry name" value="HD"/>
    <property type="match status" value="1"/>
</dbReference>
<dbReference type="STRING" id="393762.SAMN05660472_01747"/>
<dbReference type="RefSeq" id="WP_090553323.1">
    <property type="nucleotide sequence ID" value="NZ_FNFP01000003.1"/>
</dbReference>
<accession>A0A1G9DV79</accession>
<dbReference type="AlphaFoldDB" id="A0A1G9DV79"/>
<dbReference type="Proteomes" id="UP000198718">
    <property type="component" value="Unassembled WGS sequence"/>
</dbReference>
<dbReference type="Gene3D" id="1.10.3210.10">
    <property type="entry name" value="Hypothetical protein af1432"/>
    <property type="match status" value="1"/>
</dbReference>
<evidence type="ECO:0000313" key="2">
    <source>
        <dbReference type="EMBL" id="SDK67787.1"/>
    </source>
</evidence>
<dbReference type="EMBL" id="FNFP01000003">
    <property type="protein sequence ID" value="SDK67787.1"/>
    <property type="molecule type" value="Genomic_DNA"/>
</dbReference>
<protein>
    <submittedName>
        <fullName evidence="2">HDIG domain-containing protein</fullName>
    </submittedName>
</protein>
<dbReference type="InterPro" id="IPR003607">
    <property type="entry name" value="HD/PDEase_dom"/>
</dbReference>
<evidence type="ECO:0000259" key="1">
    <source>
        <dbReference type="SMART" id="SM00471"/>
    </source>
</evidence>
<sequence length="159" mass="18599">MERVNKIMEHPQYQVNLKKNITAEKDRTFCRHNLQHFLDVARVGYIIALEKNMEVEKEQLYAAALLHDIGRWKQYIDGSDHAIISGEIAKIILEECSFTEEEVTAIVEAIRKHRKGENLKTSLDIALYEGDKQSRLCIDCIAIDDCKRFYQHKKPSFKY</sequence>
<dbReference type="InterPro" id="IPR006674">
    <property type="entry name" value="HD_domain"/>
</dbReference>
<dbReference type="CDD" id="cd00077">
    <property type="entry name" value="HDc"/>
    <property type="match status" value="1"/>
</dbReference>
<name>A0A1G9DV79_9FIRM</name>
<organism evidence="2 3">
    <name type="scientific">Natronincola ferrireducens</name>
    <dbReference type="NCBI Taxonomy" id="393762"/>
    <lineage>
        <taxon>Bacteria</taxon>
        <taxon>Bacillati</taxon>
        <taxon>Bacillota</taxon>
        <taxon>Clostridia</taxon>
        <taxon>Peptostreptococcales</taxon>
        <taxon>Natronincolaceae</taxon>
        <taxon>Natronincola</taxon>
    </lineage>
</organism>
<reference evidence="2 3" key="1">
    <citation type="submission" date="2016-10" db="EMBL/GenBank/DDBJ databases">
        <authorList>
            <person name="de Groot N.N."/>
        </authorList>
    </citation>
    <scope>NUCLEOTIDE SEQUENCE [LARGE SCALE GENOMIC DNA]</scope>
    <source>
        <strain evidence="2 3">DSM 18346</strain>
    </source>
</reference>
<gene>
    <name evidence="2" type="ORF">SAMN05660472_01747</name>
</gene>
<proteinExistence type="predicted"/>
<feature type="domain" description="HD/PDEase" evidence="1">
    <location>
        <begin position="29"/>
        <end position="145"/>
    </location>
</feature>
<evidence type="ECO:0000313" key="3">
    <source>
        <dbReference type="Proteomes" id="UP000198718"/>
    </source>
</evidence>
<dbReference type="SUPFAM" id="SSF109604">
    <property type="entry name" value="HD-domain/PDEase-like"/>
    <property type="match status" value="1"/>
</dbReference>